<proteinExistence type="predicted"/>
<feature type="compositionally biased region" description="Low complexity" evidence="1">
    <location>
        <begin position="75"/>
        <end position="93"/>
    </location>
</feature>
<evidence type="ECO:0000313" key="3">
    <source>
        <dbReference type="EMBL" id="KAF0313487.1"/>
    </source>
</evidence>
<dbReference type="InterPro" id="IPR032402">
    <property type="entry name" value="AbLIM_anchor"/>
</dbReference>
<reference evidence="3 4" key="1">
    <citation type="submission" date="2019-07" db="EMBL/GenBank/DDBJ databases">
        <title>Draft genome assembly of a fouling barnacle, Amphibalanus amphitrite (Darwin, 1854): The first reference genome for Thecostraca.</title>
        <authorList>
            <person name="Kim W."/>
        </authorList>
    </citation>
    <scope>NUCLEOTIDE SEQUENCE [LARGE SCALE GENOMIC DNA]</scope>
    <source>
        <strain evidence="3">SNU_AA5</strain>
        <tissue evidence="3">Soma without cirri and trophi</tissue>
    </source>
</reference>
<dbReference type="Pfam" id="PF16182">
    <property type="entry name" value="AbLIM_anchor"/>
    <property type="match status" value="1"/>
</dbReference>
<keyword evidence="4" id="KW-1185">Reference proteome</keyword>
<dbReference type="InterPro" id="IPR051618">
    <property type="entry name" value="Actin-binding_LIM"/>
</dbReference>
<dbReference type="PANTHER" id="PTHR24213">
    <property type="entry name" value="ACTIN-BINDING LIM PROTEIN"/>
    <property type="match status" value="1"/>
</dbReference>
<evidence type="ECO:0000259" key="2">
    <source>
        <dbReference type="Pfam" id="PF16182"/>
    </source>
</evidence>
<dbReference type="GO" id="GO:0015629">
    <property type="term" value="C:actin cytoskeleton"/>
    <property type="evidence" value="ECO:0007669"/>
    <property type="project" value="TreeGrafter"/>
</dbReference>
<dbReference type="Proteomes" id="UP000440578">
    <property type="component" value="Unassembled WGS sequence"/>
</dbReference>
<organism evidence="3 4">
    <name type="scientific">Amphibalanus amphitrite</name>
    <name type="common">Striped barnacle</name>
    <name type="synonym">Balanus amphitrite</name>
    <dbReference type="NCBI Taxonomy" id="1232801"/>
    <lineage>
        <taxon>Eukaryota</taxon>
        <taxon>Metazoa</taxon>
        <taxon>Ecdysozoa</taxon>
        <taxon>Arthropoda</taxon>
        <taxon>Crustacea</taxon>
        <taxon>Multicrustacea</taxon>
        <taxon>Cirripedia</taxon>
        <taxon>Thoracica</taxon>
        <taxon>Thoracicalcarea</taxon>
        <taxon>Balanomorpha</taxon>
        <taxon>Balanoidea</taxon>
        <taxon>Balanidae</taxon>
        <taxon>Amphibalaninae</taxon>
        <taxon>Amphibalanus</taxon>
    </lineage>
</organism>
<feature type="compositionally biased region" description="Polar residues" evidence="1">
    <location>
        <begin position="1"/>
        <end position="10"/>
    </location>
</feature>
<accession>A0A6A4X2F2</accession>
<dbReference type="GO" id="GO:0051015">
    <property type="term" value="F:actin filament binding"/>
    <property type="evidence" value="ECO:0007669"/>
    <property type="project" value="TreeGrafter"/>
</dbReference>
<feature type="region of interest" description="Disordered" evidence="1">
    <location>
        <begin position="217"/>
        <end position="243"/>
    </location>
</feature>
<dbReference type="PANTHER" id="PTHR24213:SF9">
    <property type="entry name" value="UNCOORDINATED 115A, ISOFORM B-RELATED"/>
    <property type="match status" value="1"/>
</dbReference>
<feature type="region of interest" description="Disordered" evidence="1">
    <location>
        <begin position="390"/>
        <end position="422"/>
    </location>
</feature>
<feature type="compositionally biased region" description="Basic and acidic residues" evidence="1">
    <location>
        <begin position="52"/>
        <end position="74"/>
    </location>
</feature>
<name>A0A6A4X2F2_AMPAM</name>
<evidence type="ECO:0000313" key="4">
    <source>
        <dbReference type="Proteomes" id="UP000440578"/>
    </source>
</evidence>
<feature type="compositionally biased region" description="Acidic residues" evidence="1">
    <location>
        <begin position="175"/>
        <end position="187"/>
    </location>
</feature>
<feature type="region of interest" description="Disordered" evidence="1">
    <location>
        <begin position="52"/>
        <end position="94"/>
    </location>
</feature>
<dbReference type="EMBL" id="VIIS01000089">
    <property type="protein sequence ID" value="KAF0313487.1"/>
    <property type="molecule type" value="Genomic_DNA"/>
</dbReference>
<sequence length="431" mass="47344">MEQDSETNIAPSDAELSCNTPTTGYYEPDFYLDVAATPLYSYIQDDLHYMKKPIHPYDKKGGQKHFHVPEEKQRGASVSRGSGSGRRPVSRPGMLTLVDQLAQRSMYETFSRSRSQSPGSAVSADEPIELAHYPDAKVPNPSLPAAIERDDFPAPPYAYSDPERRRRLSGRSDDVIDDEDEVDADREEDPKLKREEAELTKIASGIGKVFLHDLQARKQQRHQQLTHPDPRSTSRTPAANREPRYGMRYQNPVNASPSRFLHNRSLDEDLFYYRYHGYPPVGWATRDHSTLPSTYNSRLAPPERRFCTLPAAGRYGGLLSGGGGGGGSAPSVTVSVPRDPPRRDPPVPGPAVSGQRAAALSKAGLRLGGQRVAGRIRDWRAQHAASVREWRPARSGPAAACPTAWGEEGGAGTRQSDGAPVRPEMAVLCAV</sequence>
<evidence type="ECO:0000256" key="1">
    <source>
        <dbReference type="SAM" id="MobiDB-lite"/>
    </source>
</evidence>
<feature type="compositionally biased region" description="Polar residues" evidence="1">
    <location>
        <begin position="222"/>
        <end position="237"/>
    </location>
</feature>
<dbReference type="AlphaFoldDB" id="A0A6A4X2F2"/>
<dbReference type="GO" id="GO:0030032">
    <property type="term" value="P:lamellipodium assembly"/>
    <property type="evidence" value="ECO:0007669"/>
    <property type="project" value="TreeGrafter"/>
</dbReference>
<feature type="region of interest" description="Disordered" evidence="1">
    <location>
        <begin position="132"/>
        <end position="196"/>
    </location>
</feature>
<feature type="region of interest" description="Disordered" evidence="1">
    <location>
        <begin position="1"/>
        <end position="20"/>
    </location>
</feature>
<comment type="caution">
    <text evidence="3">The sequence shown here is derived from an EMBL/GenBank/DDBJ whole genome shotgun (WGS) entry which is preliminary data.</text>
</comment>
<feature type="region of interest" description="Disordered" evidence="1">
    <location>
        <begin position="320"/>
        <end position="353"/>
    </location>
</feature>
<gene>
    <name evidence="3" type="primary">ABLIM1</name>
    <name evidence="3" type="ORF">FJT64_015983</name>
</gene>
<protein>
    <submittedName>
        <fullName evidence="3">Actin-binding LIM protein 1</fullName>
    </submittedName>
</protein>
<feature type="domain" description="Putative adherens-junction anchoring" evidence="2">
    <location>
        <begin position="122"/>
        <end position="230"/>
    </location>
</feature>
<dbReference type="OrthoDB" id="1746725at2759"/>